<organism evidence="1 2">
    <name type="scientific">Natrinema thermotolerans</name>
    <dbReference type="NCBI Taxonomy" id="121872"/>
    <lineage>
        <taxon>Archaea</taxon>
        <taxon>Methanobacteriati</taxon>
        <taxon>Methanobacteriota</taxon>
        <taxon>Stenosarchaea group</taxon>
        <taxon>Halobacteria</taxon>
        <taxon>Halobacteriales</taxon>
        <taxon>Natrialbaceae</taxon>
        <taxon>Natrinema</taxon>
    </lineage>
</organism>
<geneLocation type="plasmid" evidence="1 2">
    <name>unnamed1</name>
</geneLocation>
<keyword evidence="2" id="KW-1185">Reference proteome</keyword>
<keyword evidence="1" id="KW-0614">Plasmid</keyword>
<dbReference type="Proteomes" id="UP001224926">
    <property type="component" value="Plasmid unnamed1"/>
</dbReference>
<reference evidence="1 2" key="1">
    <citation type="submission" date="2022-07" db="EMBL/GenBank/DDBJ databases">
        <title>Two temperate virus in Haloterrigena jeotgali A29.</title>
        <authorList>
            <person name="Deng X."/>
        </authorList>
    </citation>
    <scope>NUCLEOTIDE SEQUENCE [LARGE SCALE GENOMIC DNA]</scope>
    <source>
        <strain evidence="1 2">A29</strain>
        <plasmid evidence="1 2">unnamed1</plasmid>
    </source>
</reference>
<dbReference type="GeneID" id="39860118"/>
<sequence>MTARQSLHAVGESEPQNTADSVKFALPAQITSLGLLDDDEPVLWQFDEEVGLPVVTHMEHFGAMLGKYGQPDMRENGRTTTLPMSYTAYAHGGGHPQVNFTRDDILGFFAPEMRIANDFPCLYVGTFDDCQRLARGCTQIIWGESYERPVFAPSQQKHVREVCIAQPGKEPFRTTRPAAEGWVRSEKLLGELPKLTPSVPSRQTADDD</sequence>
<dbReference type="AlphaFoldDB" id="A0AAF0PIV5"/>
<evidence type="ECO:0000313" key="1">
    <source>
        <dbReference type="EMBL" id="WMT10269.1"/>
    </source>
</evidence>
<dbReference type="EMBL" id="CP101874">
    <property type="protein sequence ID" value="WMT10269.1"/>
    <property type="molecule type" value="Genomic_DNA"/>
</dbReference>
<protein>
    <submittedName>
        <fullName evidence="1">Uncharacterized protein</fullName>
    </submittedName>
</protein>
<proteinExistence type="predicted"/>
<dbReference type="RefSeq" id="WP_049967194.1">
    <property type="nucleotide sequence ID" value="NZ_CP101874.1"/>
</dbReference>
<evidence type="ECO:0000313" key="2">
    <source>
        <dbReference type="Proteomes" id="UP001224926"/>
    </source>
</evidence>
<accession>A0AAF0PIV5</accession>
<gene>
    <name evidence="1" type="ORF">NP511_22470</name>
</gene>
<name>A0AAF0PIV5_9EURY</name>
<dbReference type="GeneID" id="84216766"/>